<dbReference type="AlphaFoldDB" id="A0A2S4M3S8"/>
<organism evidence="3 4">
    <name type="scientific">Paraburkholderia eburnea</name>
    <dbReference type="NCBI Taxonomy" id="1189126"/>
    <lineage>
        <taxon>Bacteria</taxon>
        <taxon>Pseudomonadati</taxon>
        <taxon>Pseudomonadota</taxon>
        <taxon>Betaproteobacteria</taxon>
        <taxon>Burkholderiales</taxon>
        <taxon>Burkholderiaceae</taxon>
        <taxon>Paraburkholderia</taxon>
    </lineage>
</organism>
<dbReference type="InterPro" id="IPR022053">
    <property type="entry name" value="DUF3613"/>
</dbReference>
<protein>
    <submittedName>
        <fullName evidence="3">Uncharacterized protein DUF3613</fullName>
    </submittedName>
</protein>
<sequence>MKKNHIGKTLFTARSGKATFAAAVLAGALAMAPAAHAQSADVPNTEVGHSAQAWLELQRSNAQAAPALPMLGAEAGYAWQRYMKSFDTAIPASFGSTVLTGGSQGTGGLGSSSGVSN</sequence>
<dbReference type="EMBL" id="PQGA01000011">
    <property type="protein sequence ID" value="POR49360.1"/>
    <property type="molecule type" value="Genomic_DNA"/>
</dbReference>
<evidence type="ECO:0000256" key="1">
    <source>
        <dbReference type="SAM" id="MobiDB-lite"/>
    </source>
</evidence>
<gene>
    <name evidence="3" type="ORF">B0G62_11124</name>
</gene>
<dbReference type="Proteomes" id="UP000237381">
    <property type="component" value="Unassembled WGS sequence"/>
</dbReference>
<feature type="signal peptide" evidence="2">
    <location>
        <begin position="1"/>
        <end position="37"/>
    </location>
</feature>
<keyword evidence="2" id="KW-0732">Signal</keyword>
<dbReference type="Pfam" id="PF12266">
    <property type="entry name" value="DUF3613"/>
    <property type="match status" value="1"/>
</dbReference>
<keyword evidence="4" id="KW-1185">Reference proteome</keyword>
<reference evidence="3 4" key="1">
    <citation type="submission" date="2018-01" db="EMBL/GenBank/DDBJ databases">
        <title>Genomic Encyclopedia of Type Strains, Phase III (KMG-III): the genomes of soil and plant-associated and newly described type strains.</title>
        <authorList>
            <person name="Whitman W."/>
        </authorList>
    </citation>
    <scope>NUCLEOTIDE SEQUENCE [LARGE SCALE GENOMIC DNA]</scope>
    <source>
        <strain evidence="3 4">JCM 18070</strain>
    </source>
</reference>
<evidence type="ECO:0000313" key="3">
    <source>
        <dbReference type="EMBL" id="POR49360.1"/>
    </source>
</evidence>
<evidence type="ECO:0000313" key="4">
    <source>
        <dbReference type="Proteomes" id="UP000237381"/>
    </source>
</evidence>
<evidence type="ECO:0000256" key="2">
    <source>
        <dbReference type="SAM" id="SignalP"/>
    </source>
</evidence>
<accession>A0A2S4M3S8</accession>
<dbReference type="RefSeq" id="WP_181315613.1">
    <property type="nucleotide sequence ID" value="NZ_PQGA01000011.1"/>
</dbReference>
<feature type="compositionally biased region" description="Gly residues" evidence="1">
    <location>
        <begin position="102"/>
        <end position="111"/>
    </location>
</feature>
<name>A0A2S4M3S8_9BURK</name>
<feature type="region of interest" description="Disordered" evidence="1">
    <location>
        <begin position="98"/>
        <end position="117"/>
    </location>
</feature>
<proteinExistence type="predicted"/>
<feature type="chain" id="PRO_5015436050" evidence="2">
    <location>
        <begin position="38"/>
        <end position="117"/>
    </location>
</feature>
<comment type="caution">
    <text evidence="3">The sequence shown here is derived from an EMBL/GenBank/DDBJ whole genome shotgun (WGS) entry which is preliminary data.</text>
</comment>